<keyword evidence="6" id="KW-0489">Methyltransferase</keyword>
<dbReference type="EMBL" id="SLZR01000002">
    <property type="protein sequence ID" value="TCS43285.1"/>
    <property type="molecule type" value="Genomic_DNA"/>
</dbReference>
<evidence type="ECO:0000313" key="6">
    <source>
        <dbReference type="EMBL" id="TCS43285.1"/>
    </source>
</evidence>
<dbReference type="RefSeq" id="WP_132700073.1">
    <property type="nucleotide sequence ID" value="NZ_SLZR01000002.1"/>
</dbReference>
<proteinExistence type="predicted"/>
<organism evidence="6 7">
    <name type="scientific">Reinekea marinisedimentorum</name>
    <dbReference type="NCBI Taxonomy" id="230495"/>
    <lineage>
        <taxon>Bacteria</taxon>
        <taxon>Pseudomonadati</taxon>
        <taxon>Pseudomonadota</taxon>
        <taxon>Gammaproteobacteria</taxon>
        <taxon>Oceanospirillales</taxon>
        <taxon>Saccharospirillaceae</taxon>
        <taxon>Reinekea</taxon>
    </lineage>
</organism>
<evidence type="ECO:0000313" key="7">
    <source>
        <dbReference type="Proteomes" id="UP000295793"/>
    </source>
</evidence>
<evidence type="ECO:0000256" key="5">
    <source>
        <dbReference type="SAM" id="Phobius"/>
    </source>
</evidence>
<dbReference type="InterPro" id="IPR007318">
    <property type="entry name" value="Phopholipid_MeTrfase"/>
</dbReference>
<dbReference type="GO" id="GO:0012505">
    <property type="term" value="C:endomembrane system"/>
    <property type="evidence" value="ECO:0007669"/>
    <property type="project" value="UniProtKB-SubCell"/>
</dbReference>
<keyword evidence="2 5" id="KW-0812">Transmembrane</keyword>
<feature type="transmembrane region" description="Helical" evidence="5">
    <location>
        <begin position="46"/>
        <end position="68"/>
    </location>
</feature>
<dbReference type="PANTHER" id="PTHR12714:SF24">
    <property type="entry name" value="SLR1182 PROTEIN"/>
    <property type="match status" value="1"/>
</dbReference>
<dbReference type="PROSITE" id="PS51257">
    <property type="entry name" value="PROKAR_LIPOPROTEIN"/>
    <property type="match status" value="1"/>
</dbReference>
<dbReference type="OrthoDB" id="9811969at2"/>
<keyword evidence="6" id="KW-0808">Transferase</keyword>
<evidence type="ECO:0000256" key="3">
    <source>
        <dbReference type="ARBA" id="ARBA00022989"/>
    </source>
</evidence>
<dbReference type="Proteomes" id="UP000295793">
    <property type="component" value="Unassembled WGS sequence"/>
</dbReference>
<sequence length="157" mass="17984">MSLNVQRYKRKVFLIPPVYFVIAIGFAFGCYWQLPQLNLLTGTTSDVVGIAALAVGCYLMLFSVLHLYREKTTFHFDRSSSVVSSGHYRFSRNPIYLGKLIFLLGLSVILGNVLAFGSAVFYFAVINQMFLPYEEEKMEIELGAPYLEYKAKVRRWL</sequence>
<keyword evidence="7" id="KW-1185">Reference proteome</keyword>
<name>A0A4R3ICD3_9GAMM</name>
<evidence type="ECO:0000256" key="2">
    <source>
        <dbReference type="ARBA" id="ARBA00022692"/>
    </source>
</evidence>
<dbReference type="Gene3D" id="1.20.120.1630">
    <property type="match status" value="1"/>
</dbReference>
<dbReference type="PANTHER" id="PTHR12714">
    <property type="entry name" value="PROTEIN-S ISOPRENYLCYSTEINE O-METHYLTRANSFERASE"/>
    <property type="match status" value="1"/>
</dbReference>
<comment type="caution">
    <text evidence="6">The sequence shown here is derived from an EMBL/GenBank/DDBJ whole genome shotgun (WGS) entry which is preliminary data.</text>
</comment>
<accession>A0A4R3ICD3</accession>
<keyword evidence="4 5" id="KW-0472">Membrane</keyword>
<feature type="transmembrane region" description="Helical" evidence="5">
    <location>
        <begin position="100"/>
        <end position="125"/>
    </location>
</feature>
<protein>
    <submittedName>
        <fullName evidence="6">Protein-S-isoprenylcysteine O-methyltransferase Ste14</fullName>
    </submittedName>
</protein>
<dbReference type="GO" id="GO:0008168">
    <property type="term" value="F:methyltransferase activity"/>
    <property type="evidence" value="ECO:0007669"/>
    <property type="project" value="UniProtKB-KW"/>
</dbReference>
<evidence type="ECO:0000256" key="1">
    <source>
        <dbReference type="ARBA" id="ARBA00004127"/>
    </source>
</evidence>
<gene>
    <name evidence="6" type="ORF">BCF53_102311</name>
</gene>
<reference evidence="6 7" key="1">
    <citation type="submission" date="2019-03" db="EMBL/GenBank/DDBJ databases">
        <title>Genomic Encyclopedia of Archaeal and Bacterial Type Strains, Phase II (KMG-II): from individual species to whole genera.</title>
        <authorList>
            <person name="Goeker M."/>
        </authorList>
    </citation>
    <scope>NUCLEOTIDE SEQUENCE [LARGE SCALE GENOMIC DNA]</scope>
    <source>
        <strain evidence="6 7">DSM 15388</strain>
    </source>
</reference>
<feature type="transmembrane region" description="Helical" evidence="5">
    <location>
        <begin position="12"/>
        <end position="34"/>
    </location>
</feature>
<keyword evidence="3 5" id="KW-1133">Transmembrane helix</keyword>
<dbReference type="GO" id="GO:0032259">
    <property type="term" value="P:methylation"/>
    <property type="evidence" value="ECO:0007669"/>
    <property type="project" value="UniProtKB-KW"/>
</dbReference>
<comment type="subcellular location">
    <subcellularLocation>
        <location evidence="1">Endomembrane system</location>
        <topology evidence="1">Multi-pass membrane protein</topology>
    </subcellularLocation>
</comment>
<dbReference type="AlphaFoldDB" id="A0A4R3ICD3"/>
<evidence type="ECO:0000256" key="4">
    <source>
        <dbReference type="ARBA" id="ARBA00023136"/>
    </source>
</evidence>
<dbReference type="Pfam" id="PF04191">
    <property type="entry name" value="PEMT"/>
    <property type="match status" value="1"/>
</dbReference>